<dbReference type="Gene3D" id="1.10.3730.20">
    <property type="match status" value="1"/>
</dbReference>
<dbReference type="InterPro" id="IPR037185">
    <property type="entry name" value="EmrE-like"/>
</dbReference>
<sequence length="286" mass="30563">MAYLIALIPALGWGFMPLITGKVGGSEANQIFGIGAGASLVGLVAFLIMHPQVSMKAFLFSLLCGALWSTAQVGQFVSFKRIGVSNTVPLSTVFQLVGNSIIGVLIFGEWHSARALTIGFIALAIVIIGAMMTSFTDRSNGQNVTTKDVLFLLATTIGYWIYSSFPKMPILAHEDSVGIFLPEVLGILLGAIIYDLASGNAKAFTQKEQYTNILAGISWGIAAFAYIFAARMLGVTVAFVFTQLNVIIATFGGILILHEHKSPRESKFTFWGIVLIVIGSIATAFA</sequence>
<keyword evidence="7 8" id="KW-0472">Membrane</keyword>
<keyword evidence="4 9" id="KW-0762">Sugar transport</keyword>
<protein>
    <submittedName>
        <fullName evidence="9">Sugar transporter</fullName>
    </submittedName>
</protein>
<evidence type="ECO:0000256" key="8">
    <source>
        <dbReference type="SAM" id="Phobius"/>
    </source>
</evidence>
<dbReference type="AlphaFoldDB" id="A0A0D4CMC4"/>
<dbReference type="Proteomes" id="UP000003645">
    <property type="component" value="Chromosome"/>
</dbReference>
<dbReference type="PANTHER" id="PTHR16119:SF17">
    <property type="entry name" value="TRANSMEMBRANE PROTEIN 144"/>
    <property type="match status" value="1"/>
</dbReference>
<reference evidence="9 10" key="1">
    <citation type="journal article" date="2012" name="J. Bacteriol.">
        <title>Genome sequence of Lactobacillus mucosae LM1, isolated from piglet feces.</title>
        <authorList>
            <person name="Lee J.H."/>
            <person name="Valeriano V.D."/>
            <person name="Shin Y.R."/>
            <person name="Chae J.P."/>
            <person name="Kim G.B."/>
            <person name="Ham J.S."/>
            <person name="Chun J."/>
            <person name="Kang D.K."/>
        </authorList>
    </citation>
    <scope>NUCLEOTIDE SEQUENCE [LARGE SCALE GENOMIC DNA]</scope>
    <source>
        <strain evidence="9 10">LM1</strain>
    </source>
</reference>
<proteinExistence type="inferred from homology"/>
<gene>
    <name evidence="9" type="ORF">LBLM1_08900</name>
</gene>
<evidence type="ECO:0000313" key="10">
    <source>
        <dbReference type="Proteomes" id="UP000003645"/>
    </source>
</evidence>
<feature type="transmembrane region" description="Helical" evidence="8">
    <location>
        <begin position="148"/>
        <end position="165"/>
    </location>
</feature>
<dbReference type="GO" id="GO:0015144">
    <property type="term" value="F:carbohydrate transmembrane transporter activity"/>
    <property type="evidence" value="ECO:0007669"/>
    <property type="project" value="InterPro"/>
</dbReference>
<dbReference type="HOGENOM" id="CLU_076024_0_0_9"/>
<feature type="transmembrane region" description="Helical" evidence="8">
    <location>
        <begin position="268"/>
        <end position="285"/>
    </location>
</feature>
<dbReference type="EMBL" id="CP011013">
    <property type="protein sequence ID" value="AJT51065.1"/>
    <property type="molecule type" value="Genomic_DNA"/>
</dbReference>
<dbReference type="RefSeq" id="WP_006500348.1">
    <property type="nucleotide sequence ID" value="NZ_CP011013.1"/>
</dbReference>
<organism evidence="9 10">
    <name type="scientific">Limosilactobacillus mucosae LM1</name>
    <dbReference type="NCBI Taxonomy" id="1130798"/>
    <lineage>
        <taxon>Bacteria</taxon>
        <taxon>Bacillati</taxon>
        <taxon>Bacillota</taxon>
        <taxon>Bacilli</taxon>
        <taxon>Lactobacillales</taxon>
        <taxon>Lactobacillaceae</taxon>
        <taxon>Limosilactobacillus</taxon>
    </lineage>
</organism>
<evidence type="ECO:0000256" key="2">
    <source>
        <dbReference type="ARBA" id="ARBA00006117"/>
    </source>
</evidence>
<evidence type="ECO:0000256" key="7">
    <source>
        <dbReference type="ARBA" id="ARBA00023136"/>
    </source>
</evidence>
<keyword evidence="3" id="KW-0813">Transport</keyword>
<dbReference type="KEGG" id="lmu:LBLM1_08900"/>
<name>A0A0D4CMC4_LIMMU</name>
<dbReference type="OrthoDB" id="1452595at2"/>
<dbReference type="PANTHER" id="PTHR16119">
    <property type="entry name" value="TRANSMEMBRANE PROTEIN 144"/>
    <property type="match status" value="1"/>
</dbReference>
<dbReference type="SUPFAM" id="SSF103481">
    <property type="entry name" value="Multidrug resistance efflux transporter EmrE"/>
    <property type="match status" value="2"/>
</dbReference>
<dbReference type="GO" id="GO:0005886">
    <property type="term" value="C:plasma membrane"/>
    <property type="evidence" value="ECO:0007669"/>
    <property type="project" value="UniProtKB-SubCell"/>
</dbReference>
<feature type="transmembrane region" description="Helical" evidence="8">
    <location>
        <begin position="235"/>
        <end position="256"/>
    </location>
</feature>
<feature type="transmembrane region" description="Helical" evidence="8">
    <location>
        <begin position="177"/>
        <end position="197"/>
    </location>
</feature>
<dbReference type="CDD" id="cd23110">
    <property type="entry name" value="GRP"/>
    <property type="match status" value="1"/>
</dbReference>
<evidence type="ECO:0000256" key="4">
    <source>
        <dbReference type="ARBA" id="ARBA00022597"/>
    </source>
</evidence>
<evidence type="ECO:0000313" key="9">
    <source>
        <dbReference type="EMBL" id="AJT51065.1"/>
    </source>
</evidence>
<evidence type="ECO:0000256" key="3">
    <source>
        <dbReference type="ARBA" id="ARBA00022448"/>
    </source>
</evidence>
<feature type="transmembrane region" description="Helical" evidence="8">
    <location>
        <begin position="31"/>
        <end position="50"/>
    </location>
</feature>
<feature type="transmembrane region" description="Helical" evidence="8">
    <location>
        <begin position="57"/>
        <end position="77"/>
    </location>
</feature>
<evidence type="ECO:0000256" key="5">
    <source>
        <dbReference type="ARBA" id="ARBA00022692"/>
    </source>
</evidence>
<evidence type="ECO:0000256" key="1">
    <source>
        <dbReference type="ARBA" id="ARBA00004651"/>
    </source>
</evidence>
<comment type="similarity">
    <text evidence="2">Belongs to the GRP transporter (TC 2.A.7.5) family.</text>
</comment>
<accession>A0A0D4CMC4</accession>
<dbReference type="InterPro" id="IPR010651">
    <property type="entry name" value="Sugar_transport"/>
</dbReference>
<keyword evidence="6 8" id="KW-1133">Transmembrane helix</keyword>
<feature type="transmembrane region" description="Helical" evidence="8">
    <location>
        <begin position="115"/>
        <end position="136"/>
    </location>
</feature>
<keyword evidence="10" id="KW-1185">Reference proteome</keyword>
<comment type="subcellular location">
    <subcellularLocation>
        <location evidence="1">Cell membrane</location>
        <topology evidence="1">Multi-pass membrane protein</topology>
    </subcellularLocation>
</comment>
<keyword evidence="5 8" id="KW-0812">Transmembrane</keyword>
<evidence type="ECO:0000256" key="6">
    <source>
        <dbReference type="ARBA" id="ARBA00022989"/>
    </source>
</evidence>
<dbReference type="Pfam" id="PF06800">
    <property type="entry name" value="Sugar_transport"/>
    <property type="match status" value="1"/>
</dbReference>
<dbReference type="STRING" id="1130798.LBLM1_08900"/>
<feature type="transmembrane region" description="Helical" evidence="8">
    <location>
        <begin position="209"/>
        <end position="229"/>
    </location>
</feature>